<dbReference type="OrthoDB" id="408954at2759"/>
<evidence type="ECO:0000256" key="5">
    <source>
        <dbReference type="SAM" id="MobiDB-lite"/>
    </source>
</evidence>
<dbReference type="RefSeq" id="XP_013315762.1">
    <property type="nucleotide sequence ID" value="XM_013460308.1"/>
</dbReference>
<feature type="transmembrane region" description="Helical" evidence="6">
    <location>
        <begin position="34"/>
        <end position="55"/>
    </location>
</feature>
<feature type="transmembrane region" description="Helical" evidence="6">
    <location>
        <begin position="180"/>
        <end position="205"/>
    </location>
</feature>
<reference evidence="8 9" key="1">
    <citation type="submission" date="2015-01" db="EMBL/GenBank/DDBJ databases">
        <title>The Genome Sequence of Exophiala xenobiotica CBS118157.</title>
        <authorList>
            <consortium name="The Broad Institute Genomics Platform"/>
            <person name="Cuomo C."/>
            <person name="de Hoog S."/>
            <person name="Gorbushina A."/>
            <person name="Stielow B."/>
            <person name="Teixiera M."/>
            <person name="Abouelleil A."/>
            <person name="Chapman S.B."/>
            <person name="Priest M."/>
            <person name="Young S.K."/>
            <person name="Wortman J."/>
            <person name="Nusbaum C."/>
            <person name="Birren B."/>
        </authorList>
    </citation>
    <scope>NUCLEOTIDE SEQUENCE [LARGE SCALE GENOMIC DNA]</scope>
    <source>
        <strain evidence="8 9">CBS 118157</strain>
    </source>
</reference>
<gene>
    <name evidence="8" type="ORF">PV05_07482</name>
</gene>
<keyword evidence="3 6" id="KW-1133">Transmembrane helix</keyword>
<dbReference type="InterPro" id="IPR006694">
    <property type="entry name" value="Fatty_acid_hydroxylase"/>
</dbReference>
<dbReference type="PANTHER" id="PTHR11863">
    <property type="entry name" value="STEROL DESATURASE"/>
    <property type="match status" value="1"/>
</dbReference>
<evidence type="ECO:0000256" key="3">
    <source>
        <dbReference type="ARBA" id="ARBA00022989"/>
    </source>
</evidence>
<feature type="region of interest" description="Disordered" evidence="5">
    <location>
        <begin position="363"/>
        <end position="439"/>
    </location>
</feature>
<name>A0A0D2EIF1_9EURO</name>
<dbReference type="HOGENOM" id="CLU_043293_0_0_1"/>
<keyword evidence="2 6" id="KW-0812">Transmembrane</keyword>
<dbReference type="GeneID" id="25329390"/>
<dbReference type="Pfam" id="PF04116">
    <property type="entry name" value="FA_hydroxylase"/>
    <property type="match status" value="1"/>
</dbReference>
<accession>A0A0D2EIF1</accession>
<dbReference type="Proteomes" id="UP000054342">
    <property type="component" value="Unassembled WGS sequence"/>
</dbReference>
<evidence type="ECO:0000256" key="1">
    <source>
        <dbReference type="ARBA" id="ARBA00004370"/>
    </source>
</evidence>
<feature type="domain" description="Fatty acid hydroxylase" evidence="7">
    <location>
        <begin position="192"/>
        <end position="327"/>
    </location>
</feature>
<protein>
    <recommendedName>
        <fullName evidence="7">Fatty acid hydroxylase domain-containing protein</fullName>
    </recommendedName>
</protein>
<evidence type="ECO:0000256" key="6">
    <source>
        <dbReference type="SAM" id="Phobius"/>
    </source>
</evidence>
<comment type="subcellular location">
    <subcellularLocation>
        <location evidence="1">Membrane</location>
    </subcellularLocation>
</comment>
<feature type="compositionally biased region" description="Basic and acidic residues" evidence="5">
    <location>
        <begin position="381"/>
        <end position="403"/>
    </location>
</feature>
<evidence type="ECO:0000256" key="2">
    <source>
        <dbReference type="ARBA" id="ARBA00022692"/>
    </source>
</evidence>
<dbReference type="GO" id="GO:0005506">
    <property type="term" value="F:iron ion binding"/>
    <property type="evidence" value="ECO:0007669"/>
    <property type="project" value="InterPro"/>
</dbReference>
<dbReference type="InterPro" id="IPR050307">
    <property type="entry name" value="Sterol_Desaturase_Related"/>
</dbReference>
<dbReference type="GO" id="GO:0016020">
    <property type="term" value="C:membrane"/>
    <property type="evidence" value="ECO:0007669"/>
    <property type="project" value="UniProtKB-SubCell"/>
</dbReference>
<organism evidence="8 9">
    <name type="scientific">Exophiala xenobiotica</name>
    <dbReference type="NCBI Taxonomy" id="348802"/>
    <lineage>
        <taxon>Eukaryota</taxon>
        <taxon>Fungi</taxon>
        <taxon>Dikarya</taxon>
        <taxon>Ascomycota</taxon>
        <taxon>Pezizomycotina</taxon>
        <taxon>Eurotiomycetes</taxon>
        <taxon>Chaetothyriomycetidae</taxon>
        <taxon>Chaetothyriales</taxon>
        <taxon>Herpotrichiellaceae</taxon>
        <taxon>Exophiala</taxon>
    </lineage>
</organism>
<keyword evidence="4 6" id="KW-0472">Membrane</keyword>
<proteinExistence type="predicted"/>
<evidence type="ECO:0000313" key="8">
    <source>
        <dbReference type="EMBL" id="KIW55178.1"/>
    </source>
</evidence>
<evidence type="ECO:0000313" key="9">
    <source>
        <dbReference type="Proteomes" id="UP000054342"/>
    </source>
</evidence>
<dbReference type="AlphaFoldDB" id="A0A0D2EIF1"/>
<evidence type="ECO:0000256" key="4">
    <source>
        <dbReference type="ARBA" id="ARBA00023136"/>
    </source>
</evidence>
<sequence>MVDRMASSTLQDLPPLPSYTLTPRPSMIPGVPDIVCQLLAPVIAYWVVSGFFHVLDVYDLCSQYRLHTPAEVLKRNHVTRWEVFRDVILQQIIQTAFGLVVAYFDPVETIGKEQYDIAVWGQRLRLAQGYIPKLLAAVGLDALALGGKVHNTYPQLSGALSGGAYATTTFAPWELSVAKFIYWIGMPLIQFTVAIFIVDTWQYFLHRAMHMNKFLYTTLHSRHHRLYVPYAYGALYNHPIEGFMLDTLGTGLAYLMVGMTVRQGMWFFTCSTIKTVDDHCGYAFPFDPLQHVTSNNAAYHDVHHQSWGIKTNFSQPFFTFWDRLLNTAWTGGDISARYERDRIAAQKKVDADTAMKASVVNSPEFNAERAKQQARSSQRQVLDDKQGARVIAEEAREEQEVKQSLRRSTRRKSGFDAKAISDRMAGTLHSRSPTILHAD</sequence>
<dbReference type="GO" id="GO:0008610">
    <property type="term" value="P:lipid biosynthetic process"/>
    <property type="evidence" value="ECO:0007669"/>
    <property type="project" value="InterPro"/>
</dbReference>
<keyword evidence="9" id="KW-1185">Reference proteome</keyword>
<dbReference type="EMBL" id="KN847320">
    <property type="protein sequence ID" value="KIW55178.1"/>
    <property type="molecule type" value="Genomic_DNA"/>
</dbReference>
<dbReference type="STRING" id="348802.A0A0D2EIF1"/>
<dbReference type="GO" id="GO:0016491">
    <property type="term" value="F:oxidoreductase activity"/>
    <property type="evidence" value="ECO:0007669"/>
    <property type="project" value="InterPro"/>
</dbReference>
<evidence type="ECO:0000259" key="7">
    <source>
        <dbReference type="Pfam" id="PF04116"/>
    </source>
</evidence>